<name>A0AAQ3MJ49_VIGMU</name>
<evidence type="ECO:0000313" key="2">
    <source>
        <dbReference type="Proteomes" id="UP001374535"/>
    </source>
</evidence>
<protein>
    <submittedName>
        <fullName evidence="1">Uncharacterized protein</fullName>
    </submittedName>
</protein>
<evidence type="ECO:0000313" key="1">
    <source>
        <dbReference type="EMBL" id="WVY91865.1"/>
    </source>
</evidence>
<reference evidence="1 2" key="1">
    <citation type="journal article" date="2023" name="Life. Sci Alliance">
        <title>Evolutionary insights into 3D genome organization and epigenetic landscape of Vigna mungo.</title>
        <authorList>
            <person name="Junaid A."/>
            <person name="Singh B."/>
            <person name="Bhatia S."/>
        </authorList>
    </citation>
    <scope>NUCLEOTIDE SEQUENCE [LARGE SCALE GENOMIC DNA]</scope>
    <source>
        <strain evidence="1">Urdbean</strain>
    </source>
</reference>
<organism evidence="1 2">
    <name type="scientific">Vigna mungo</name>
    <name type="common">Black gram</name>
    <name type="synonym">Phaseolus mungo</name>
    <dbReference type="NCBI Taxonomy" id="3915"/>
    <lineage>
        <taxon>Eukaryota</taxon>
        <taxon>Viridiplantae</taxon>
        <taxon>Streptophyta</taxon>
        <taxon>Embryophyta</taxon>
        <taxon>Tracheophyta</taxon>
        <taxon>Spermatophyta</taxon>
        <taxon>Magnoliopsida</taxon>
        <taxon>eudicotyledons</taxon>
        <taxon>Gunneridae</taxon>
        <taxon>Pentapetalae</taxon>
        <taxon>rosids</taxon>
        <taxon>fabids</taxon>
        <taxon>Fabales</taxon>
        <taxon>Fabaceae</taxon>
        <taxon>Papilionoideae</taxon>
        <taxon>50 kb inversion clade</taxon>
        <taxon>NPAAA clade</taxon>
        <taxon>indigoferoid/millettioid clade</taxon>
        <taxon>Phaseoleae</taxon>
        <taxon>Vigna</taxon>
    </lineage>
</organism>
<sequence length="103" mass="12131">MDNQMQKLHSCSSTCNWWRNQNPNVIFRGSGVSRIGGVSLLFLYGEKTIVRTTRTAKNRGKYKNGHEEDGCNFFKWCCGDGIEKSYTNLKWEEKHEYFQRQKK</sequence>
<dbReference type="AlphaFoldDB" id="A0AAQ3MJ49"/>
<dbReference type="EMBL" id="CP144690">
    <property type="protein sequence ID" value="WVY91865.1"/>
    <property type="molecule type" value="Genomic_DNA"/>
</dbReference>
<proteinExistence type="predicted"/>
<gene>
    <name evidence="1" type="ORF">V8G54_037379</name>
</gene>
<dbReference type="Proteomes" id="UP001374535">
    <property type="component" value="Chromosome 11"/>
</dbReference>
<keyword evidence="2" id="KW-1185">Reference proteome</keyword>
<accession>A0AAQ3MJ49</accession>